<dbReference type="Gene3D" id="3.90.1200.10">
    <property type="match status" value="1"/>
</dbReference>
<dbReference type="OrthoDB" id="350437at2157"/>
<dbReference type="SUPFAM" id="SSF56112">
    <property type="entry name" value="Protein kinase-like (PK-like)"/>
    <property type="match status" value="1"/>
</dbReference>
<dbReference type="Proteomes" id="UP000326207">
    <property type="component" value="Unassembled WGS sequence"/>
</dbReference>
<proteinExistence type="predicted"/>
<dbReference type="AlphaFoldDB" id="A0A5N5UCR4"/>
<evidence type="ECO:0000313" key="7">
    <source>
        <dbReference type="Proteomes" id="UP000326865"/>
    </source>
</evidence>
<evidence type="ECO:0000313" key="4">
    <source>
        <dbReference type="EMBL" id="KAB7517675.1"/>
    </source>
</evidence>
<organism evidence="3 7">
    <name type="scientific">Halosegnis rubeus</name>
    <dbReference type="NCBI Taxonomy" id="2212850"/>
    <lineage>
        <taxon>Archaea</taxon>
        <taxon>Methanobacteriati</taxon>
        <taxon>Methanobacteriota</taxon>
        <taxon>Stenosarchaea group</taxon>
        <taxon>Halobacteria</taxon>
        <taxon>Halobacteriales</taxon>
        <taxon>Natronomonadaceae</taxon>
        <taxon>Halosegnis</taxon>
    </lineage>
</organism>
<evidence type="ECO:0000259" key="1">
    <source>
        <dbReference type="Pfam" id="PF01636"/>
    </source>
</evidence>
<evidence type="ECO:0000313" key="6">
    <source>
        <dbReference type="Proteomes" id="UP000326302"/>
    </source>
</evidence>
<dbReference type="EMBL" id="QJOW01000003">
    <property type="protein sequence ID" value="KAB7515283.1"/>
    <property type="molecule type" value="Genomic_DNA"/>
</dbReference>
<comment type="caution">
    <text evidence="3">The sequence shown here is derived from an EMBL/GenBank/DDBJ whole genome shotgun (WGS) entry which is preliminary data.</text>
</comment>
<dbReference type="GO" id="GO:0016740">
    <property type="term" value="F:transferase activity"/>
    <property type="evidence" value="ECO:0007669"/>
    <property type="project" value="UniProtKB-KW"/>
</dbReference>
<name>A0A5N5UCR4_9EURY</name>
<dbReference type="InterPro" id="IPR011009">
    <property type="entry name" value="Kinase-like_dom_sf"/>
</dbReference>
<evidence type="ECO:0000313" key="2">
    <source>
        <dbReference type="EMBL" id="KAB7515283.1"/>
    </source>
</evidence>
<dbReference type="PANTHER" id="PTHR21310">
    <property type="entry name" value="AMINOGLYCOSIDE PHOSPHOTRANSFERASE-RELATED-RELATED"/>
    <property type="match status" value="1"/>
</dbReference>
<evidence type="ECO:0000313" key="3">
    <source>
        <dbReference type="EMBL" id="KAB7516337.1"/>
    </source>
</evidence>
<keyword evidence="7" id="KW-1185">Reference proteome</keyword>
<accession>A0A5N5UG85</accession>
<accession>A0A5N5UCR4</accession>
<dbReference type="Proteomes" id="UP000326865">
    <property type="component" value="Unassembled WGS sequence"/>
</dbReference>
<dbReference type="RefSeq" id="WP_152120283.1">
    <property type="nucleotide sequence ID" value="NZ_QJOW01000003.1"/>
</dbReference>
<feature type="domain" description="Aminoglycoside phosphotransferase" evidence="1">
    <location>
        <begin position="19"/>
        <end position="252"/>
    </location>
</feature>
<dbReference type="Pfam" id="PF01636">
    <property type="entry name" value="APH"/>
    <property type="match status" value="1"/>
</dbReference>
<dbReference type="Gene3D" id="3.30.200.150">
    <property type="match status" value="1"/>
</dbReference>
<sequence>MNAVDAVTEALPGQSVQRVNPVQRGNHKQTHLVTLEDREVVVQLSARPAAFRTELALARAVRERTPVPMPAILAEGRYEAGRYAVVERAPGDDLHERFAGLPLATRETVARSFGRWLAACHETFRFDGYGDVTLVDGELRASDADWRAWFDDHLTEGLAALPSSLAELREPVETTLADADLPERPPARLYPWDFRPGNAVYDDDAGVTAVLDWGEPLAADPALSVAKADHLICAWYGDAKPLQAAFRDGYAAERPLPSVPRVYRLAAVVRSAVDSNGEVTRPGYPERTGTAAVEFHRDRLTALLAGAADGF</sequence>
<dbReference type="InterPro" id="IPR002575">
    <property type="entry name" value="Aminoglycoside_PTrfase"/>
</dbReference>
<dbReference type="PANTHER" id="PTHR21310:SF15">
    <property type="entry name" value="AMINOGLYCOSIDE PHOSPHOTRANSFERASE DOMAIN-CONTAINING PROTEIN"/>
    <property type="match status" value="1"/>
</dbReference>
<reference evidence="5 6" key="1">
    <citation type="submission" date="2019-10" db="EMBL/GenBank/DDBJ databases">
        <title>Unraveling microbial dark matter from salterns through culturing: the case of the genus Halosegnis.</title>
        <authorList>
            <person name="Duran-Viseras A."/>
            <person name="Andrei A.-S."/>
            <person name="Vera-Gargallo B."/>
            <person name="Ghai R."/>
            <person name="Sanchez-Porro C."/>
            <person name="Ventosa A."/>
        </authorList>
    </citation>
    <scope>NUCLEOTIDE SEQUENCE [LARGE SCALE GENOMIC DNA]</scope>
    <source>
        <strain evidence="2 6">F17-44</strain>
        <strain evidence="3 7">F18-79</strain>
        <strain evidence="4 5">F19-13</strain>
    </source>
</reference>
<gene>
    <name evidence="3" type="ORF">DM867_04215</name>
    <name evidence="2" type="ORF">DMP03_08595</name>
    <name evidence="4" type="ORF">DP108_08905</name>
</gene>
<protein>
    <submittedName>
        <fullName evidence="3">Phosphotransferase</fullName>
    </submittedName>
</protein>
<evidence type="ECO:0000313" key="5">
    <source>
        <dbReference type="Proteomes" id="UP000326207"/>
    </source>
</evidence>
<keyword evidence="3" id="KW-0808">Transferase</keyword>
<dbReference type="EMBL" id="QKKZ01000001">
    <property type="protein sequence ID" value="KAB7516337.1"/>
    <property type="molecule type" value="Genomic_DNA"/>
</dbReference>
<dbReference type="InterPro" id="IPR051678">
    <property type="entry name" value="AGP_Transferase"/>
</dbReference>
<dbReference type="EMBL" id="QMDY01000004">
    <property type="protein sequence ID" value="KAB7517675.1"/>
    <property type="molecule type" value="Genomic_DNA"/>
</dbReference>
<dbReference type="Proteomes" id="UP000326302">
    <property type="component" value="Unassembled WGS sequence"/>
</dbReference>
<accession>A0A5N5U9H8</accession>